<dbReference type="InterPro" id="IPR011990">
    <property type="entry name" value="TPR-like_helical_dom_sf"/>
</dbReference>
<comment type="similarity">
    <text evidence="2">Belongs to the SusD family.</text>
</comment>
<dbReference type="Pfam" id="PF14322">
    <property type="entry name" value="SusD-like_3"/>
    <property type="match status" value="1"/>
</dbReference>
<keyword evidence="3" id="KW-0732">Signal</keyword>
<feature type="domain" description="RagB/SusD" evidence="6">
    <location>
        <begin position="305"/>
        <end position="483"/>
    </location>
</feature>
<evidence type="ECO:0000313" key="8">
    <source>
        <dbReference type="EMBL" id="EXY72511.1"/>
    </source>
</evidence>
<proteinExistence type="inferred from homology"/>
<evidence type="ECO:0000256" key="5">
    <source>
        <dbReference type="ARBA" id="ARBA00023237"/>
    </source>
</evidence>
<dbReference type="PATRIC" id="fig|1339315.3.peg.4370"/>
<dbReference type="EMBL" id="JGCY01000403">
    <property type="protein sequence ID" value="EXY72511.1"/>
    <property type="molecule type" value="Genomic_DNA"/>
</dbReference>
<evidence type="ECO:0000256" key="1">
    <source>
        <dbReference type="ARBA" id="ARBA00004442"/>
    </source>
</evidence>
<dbReference type="InterPro" id="IPR012944">
    <property type="entry name" value="SusD_RagB_dom"/>
</dbReference>
<evidence type="ECO:0000313" key="9">
    <source>
        <dbReference type="Proteomes" id="UP000020529"/>
    </source>
</evidence>
<reference evidence="8 9" key="1">
    <citation type="submission" date="2014-02" db="EMBL/GenBank/DDBJ databases">
        <authorList>
            <person name="Sears C."/>
            <person name="Carroll K."/>
            <person name="Sack B.R."/>
            <person name="Qadri F."/>
            <person name="Myers L.L."/>
            <person name="Chung G.-T."/>
            <person name="Escheverria P."/>
            <person name="Fraser C.M."/>
            <person name="Sadzewicz L."/>
            <person name="Shefchek K.A."/>
            <person name="Tallon L."/>
            <person name="Das S.P."/>
            <person name="Daugherty S."/>
            <person name="Mongodin E.F."/>
        </authorList>
    </citation>
    <scope>NUCLEOTIDE SEQUENCE [LARGE SCALE GENOMIC DNA]</scope>
    <source>
        <strain evidence="9">3988T(B)14</strain>
    </source>
</reference>
<comment type="caution">
    <text evidence="8">The sequence shown here is derived from an EMBL/GenBank/DDBJ whole genome shotgun (WGS) entry which is preliminary data.</text>
</comment>
<dbReference type="Gene3D" id="1.25.40.390">
    <property type="match status" value="1"/>
</dbReference>
<dbReference type="CDD" id="cd08977">
    <property type="entry name" value="SusD"/>
    <property type="match status" value="1"/>
</dbReference>
<evidence type="ECO:0000259" key="7">
    <source>
        <dbReference type="Pfam" id="PF14322"/>
    </source>
</evidence>
<comment type="subcellular location">
    <subcellularLocation>
        <location evidence="1">Cell outer membrane</location>
    </subcellularLocation>
</comment>
<dbReference type="InterPro" id="IPR033985">
    <property type="entry name" value="SusD-like_N"/>
</dbReference>
<evidence type="ECO:0000259" key="6">
    <source>
        <dbReference type="Pfam" id="PF07980"/>
    </source>
</evidence>
<evidence type="ECO:0000256" key="4">
    <source>
        <dbReference type="ARBA" id="ARBA00023136"/>
    </source>
</evidence>
<name>A0A015TPB8_BACFG</name>
<dbReference type="Proteomes" id="UP000020529">
    <property type="component" value="Unassembled WGS sequence"/>
</dbReference>
<dbReference type="AlphaFoldDB" id="A0A015TPB8"/>
<gene>
    <name evidence="8" type="ORF">M124_3727</name>
</gene>
<keyword evidence="5" id="KW-0998">Cell outer membrane</keyword>
<evidence type="ECO:0000256" key="2">
    <source>
        <dbReference type="ARBA" id="ARBA00006275"/>
    </source>
</evidence>
<dbReference type="GO" id="GO:0009279">
    <property type="term" value="C:cell outer membrane"/>
    <property type="evidence" value="ECO:0007669"/>
    <property type="project" value="UniProtKB-SubCell"/>
</dbReference>
<dbReference type="SUPFAM" id="SSF48452">
    <property type="entry name" value="TPR-like"/>
    <property type="match status" value="1"/>
</dbReference>
<keyword evidence="4" id="KW-0472">Membrane</keyword>
<protein>
    <submittedName>
        <fullName evidence="8">Starch-binding associating with outer membrane family protein</fullName>
    </submittedName>
</protein>
<feature type="domain" description="SusD-like N-terminal" evidence="7">
    <location>
        <begin position="99"/>
        <end position="234"/>
    </location>
</feature>
<sequence length="506" mass="57422">MLLCGEPKTITMKKIYSILLASALTLSSCADFLDVDSQGKLTEDVFFGEEEGALMSINAIYTQLRAWDIIGFSWFAITELPGDNSDTGSELADGSVARLNQFNDFTYDASTSEINGWWEGNYKAIASCNVALDNLGAVKNEELRVKCVAQARFFRGFFYFNLVRAFGGGPLVTKVLQPGEYNQPRATEEAVYQQIIEDLTYAAEHLPTRQEWGAKESGRATKGTAEGLLAKVYLFRQDYANVKKYTGQVIARGEYSLHRDYRDLFNPNSYYSDEVMLADQYLWGESTERNLESEYVKWQGIRGEMGWGMFSPSEALDQAYEAGDPRRTATIFYDGETLEGKGEIHFKKEVPPRANKKTIWPTGYWNENSFAKQNCHLIFLRYADVLLMYAEACNELGESREALDKLEMVRARARRTVHPADMTVGLPEITETGKEKLREIIWNERRIELALEGHRFFDLIRADKVVPGYAEKMMKAHGKTNFSIAKHATFFIPQKQVDISQGVLKN</sequence>
<organism evidence="8 9">
    <name type="scientific">Bacteroides fragilis str. 3988T(B)14</name>
    <dbReference type="NCBI Taxonomy" id="1339315"/>
    <lineage>
        <taxon>Bacteria</taxon>
        <taxon>Pseudomonadati</taxon>
        <taxon>Bacteroidota</taxon>
        <taxon>Bacteroidia</taxon>
        <taxon>Bacteroidales</taxon>
        <taxon>Bacteroidaceae</taxon>
        <taxon>Bacteroides</taxon>
    </lineage>
</organism>
<evidence type="ECO:0000256" key="3">
    <source>
        <dbReference type="ARBA" id="ARBA00022729"/>
    </source>
</evidence>
<dbReference type="Pfam" id="PF07980">
    <property type="entry name" value="SusD_RagB"/>
    <property type="match status" value="1"/>
</dbReference>
<accession>A0A015TPB8</accession>